<evidence type="ECO:0000259" key="11">
    <source>
        <dbReference type="PROSITE" id="PS51779"/>
    </source>
</evidence>
<evidence type="ECO:0000256" key="1">
    <source>
        <dbReference type="ARBA" id="ARBA00004370"/>
    </source>
</evidence>
<evidence type="ECO:0000256" key="2">
    <source>
        <dbReference type="ARBA" id="ARBA00022475"/>
    </source>
</evidence>
<accession>A0A0S2KG32</accession>
<dbReference type="PROSITE" id="PS51779">
    <property type="entry name" value="POTRA"/>
    <property type="match status" value="1"/>
</dbReference>
<dbReference type="GO" id="GO:0032153">
    <property type="term" value="C:cell division site"/>
    <property type="evidence" value="ECO:0007669"/>
    <property type="project" value="UniProtKB-UniRule"/>
</dbReference>
<dbReference type="PANTHER" id="PTHR35851:SF1">
    <property type="entry name" value="CELL DIVISION PROTEIN FTSQ"/>
    <property type="match status" value="1"/>
</dbReference>
<dbReference type="InterPro" id="IPR026579">
    <property type="entry name" value="FtsQ"/>
</dbReference>
<dbReference type="Pfam" id="PF03799">
    <property type="entry name" value="FtsQ_DivIB_C"/>
    <property type="match status" value="1"/>
</dbReference>
<name>A0A0S2KG32_9GAMM</name>
<sequence length="304" mass="33936">MSERRSTGSFSAYDDRQNSPVDFAPIRAEGRARDAVQNDSENSPVSRARLPRWFLMLALTGVAIIATYQYRDLIVSAMPDVEWPGLNLPQVNRPIINRAINTVRMESPLTNVTEQEVRSLLARYTDSGFLGVDVQDLRDELEQNPWIHSASVRRVWPDILVISLQEEIAVARWKESELINEYGMVFAAPWRGGEEGLPQLSGPTGSESLVLSNYSRFGDVIASAGFRIRALAVDERGSWQMETADGVTIRLGRELVDARLSRFIDAYRRGLNKELADVASIDLRYSNGFSVSKRSAASDAVASR</sequence>
<evidence type="ECO:0000256" key="10">
    <source>
        <dbReference type="SAM" id="MobiDB-lite"/>
    </source>
</evidence>
<evidence type="ECO:0000256" key="5">
    <source>
        <dbReference type="ARBA" id="ARBA00022692"/>
    </source>
</evidence>
<dbReference type="Gene3D" id="3.40.50.11690">
    <property type="entry name" value="Cell division protein FtsQ/DivIB"/>
    <property type="match status" value="1"/>
</dbReference>
<gene>
    <name evidence="9" type="primary">ftsQ</name>
    <name evidence="12" type="ORF">PS2015_2292</name>
</gene>
<dbReference type="InterPro" id="IPR005548">
    <property type="entry name" value="Cell_div_FtsQ/DivIB_C"/>
</dbReference>
<comment type="function">
    <text evidence="9">Essential cell division protein. May link together the upstream cell division proteins, which are predominantly cytoplasmic, with the downstream cell division proteins, which are predominantly periplasmic. May control correct divisome assembly.</text>
</comment>
<evidence type="ECO:0000256" key="7">
    <source>
        <dbReference type="ARBA" id="ARBA00023136"/>
    </source>
</evidence>
<evidence type="ECO:0000256" key="9">
    <source>
        <dbReference type="HAMAP-Rule" id="MF_00911"/>
    </source>
</evidence>
<feature type="region of interest" description="Disordered" evidence="10">
    <location>
        <begin position="1"/>
        <end position="43"/>
    </location>
</feature>
<dbReference type="AlphaFoldDB" id="A0A0S2KG32"/>
<dbReference type="KEGG" id="pspi:PS2015_2292"/>
<feature type="domain" description="POTRA" evidence="11">
    <location>
        <begin position="98"/>
        <end position="167"/>
    </location>
</feature>
<keyword evidence="4 9" id="KW-0132">Cell division</keyword>
<evidence type="ECO:0000313" key="12">
    <source>
        <dbReference type="EMBL" id="ALO46927.1"/>
    </source>
</evidence>
<dbReference type="STRING" id="1249552.PS2015_2292"/>
<dbReference type="Proteomes" id="UP000065641">
    <property type="component" value="Chromosome"/>
</dbReference>
<keyword evidence="6 9" id="KW-1133">Transmembrane helix</keyword>
<evidence type="ECO:0000256" key="3">
    <source>
        <dbReference type="ARBA" id="ARBA00022519"/>
    </source>
</evidence>
<dbReference type="PANTHER" id="PTHR35851">
    <property type="entry name" value="CELL DIVISION PROTEIN FTSQ"/>
    <property type="match status" value="1"/>
</dbReference>
<evidence type="ECO:0000313" key="13">
    <source>
        <dbReference type="Proteomes" id="UP000065641"/>
    </source>
</evidence>
<dbReference type="OrthoDB" id="9790370at2"/>
<feature type="transmembrane region" description="Helical" evidence="9">
    <location>
        <begin position="53"/>
        <end position="70"/>
    </location>
</feature>
<evidence type="ECO:0000256" key="4">
    <source>
        <dbReference type="ARBA" id="ARBA00022618"/>
    </source>
</evidence>
<keyword evidence="7 9" id="KW-0472">Membrane</keyword>
<dbReference type="InterPro" id="IPR013685">
    <property type="entry name" value="POTRA_FtsQ_type"/>
</dbReference>
<dbReference type="HAMAP" id="MF_00911">
    <property type="entry name" value="FtsQ_subfam"/>
    <property type="match status" value="1"/>
</dbReference>
<evidence type="ECO:0000256" key="8">
    <source>
        <dbReference type="ARBA" id="ARBA00023306"/>
    </source>
</evidence>
<comment type="subcellular location">
    <subcellularLocation>
        <location evidence="9">Cell inner membrane</location>
        <topology evidence="9">Single-pass type II membrane protein</topology>
    </subcellularLocation>
    <subcellularLocation>
        <location evidence="1">Membrane</location>
    </subcellularLocation>
    <text evidence="9">Localizes to the division septum.</text>
</comment>
<reference evidence="12 13" key="1">
    <citation type="submission" date="2015-11" db="EMBL/GenBank/DDBJ databases">
        <authorList>
            <person name="Zhang Y."/>
            <person name="Guo Z."/>
        </authorList>
    </citation>
    <scope>NUCLEOTIDE SEQUENCE [LARGE SCALE GENOMIC DNA]</scope>
    <source>
        <strain evidence="12 13">KCTC 32221</strain>
    </source>
</reference>
<keyword evidence="5 9" id="KW-0812">Transmembrane</keyword>
<keyword evidence="13" id="KW-1185">Reference proteome</keyword>
<dbReference type="GO" id="GO:0090529">
    <property type="term" value="P:cell septum assembly"/>
    <property type="evidence" value="ECO:0007669"/>
    <property type="project" value="InterPro"/>
</dbReference>
<dbReference type="RefSeq" id="WP_058022371.1">
    <property type="nucleotide sequence ID" value="NZ_CP013189.1"/>
</dbReference>
<dbReference type="GO" id="GO:0043093">
    <property type="term" value="P:FtsZ-dependent cytokinesis"/>
    <property type="evidence" value="ECO:0007669"/>
    <property type="project" value="UniProtKB-UniRule"/>
</dbReference>
<evidence type="ECO:0000256" key="6">
    <source>
        <dbReference type="ARBA" id="ARBA00022989"/>
    </source>
</evidence>
<dbReference type="Gene3D" id="3.10.20.310">
    <property type="entry name" value="membrane protein fhac"/>
    <property type="match status" value="1"/>
</dbReference>
<dbReference type="Pfam" id="PF08478">
    <property type="entry name" value="POTRA_1"/>
    <property type="match status" value="1"/>
</dbReference>
<protein>
    <recommendedName>
        <fullName evidence="9">Cell division protein FtsQ</fullName>
    </recommendedName>
</protein>
<proteinExistence type="inferred from homology"/>
<keyword evidence="2 9" id="KW-1003">Cell membrane</keyword>
<organism evidence="12 13">
    <name type="scientific">Pseudohongiella spirulinae</name>
    <dbReference type="NCBI Taxonomy" id="1249552"/>
    <lineage>
        <taxon>Bacteria</taxon>
        <taxon>Pseudomonadati</taxon>
        <taxon>Pseudomonadota</taxon>
        <taxon>Gammaproteobacteria</taxon>
        <taxon>Pseudomonadales</taxon>
        <taxon>Pseudohongiellaceae</taxon>
        <taxon>Pseudohongiella</taxon>
    </lineage>
</organism>
<dbReference type="InterPro" id="IPR034746">
    <property type="entry name" value="POTRA"/>
</dbReference>
<comment type="similarity">
    <text evidence="9">Belongs to the FtsQ/DivIB family. FtsQ subfamily.</text>
</comment>
<dbReference type="EMBL" id="CP013189">
    <property type="protein sequence ID" value="ALO46927.1"/>
    <property type="molecule type" value="Genomic_DNA"/>
</dbReference>
<dbReference type="InterPro" id="IPR045335">
    <property type="entry name" value="FtsQ_C_sf"/>
</dbReference>
<keyword evidence="3 9" id="KW-0997">Cell inner membrane</keyword>
<comment type="subunit">
    <text evidence="9">Part of a complex composed of FtsB, FtsL and FtsQ.</text>
</comment>
<dbReference type="GO" id="GO:0005886">
    <property type="term" value="C:plasma membrane"/>
    <property type="evidence" value="ECO:0007669"/>
    <property type="project" value="UniProtKB-SubCell"/>
</dbReference>
<keyword evidence="8 9" id="KW-0131">Cell cycle</keyword>